<feature type="transmembrane region" description="Helical" evidence="1">
    <location>
        <begin position="110"/>
        <end position="127"/>
    </location>
</feature>
<evidence type="ECO:0000256" key="1">
    <source>
        <dbReference type="SAM" id="Phobius"/>
    </source>
</evidence>
<proteinExistence type="predicted"/>
<evidence type="ECO:0000313" key="3">
    <source>
        <dbReference type="Proteomes" id="UP001501842"/>
    </source>
</evidence>
<reference evidence="3" key="1">
    <citation type="journal article" date="2019" name="Int. J. Syst. Evol. Microbiol.">
        <title>The Global Catalogue of Microorganisms (GCM) 10K type strain sequencing project: providing services to taxonomists for standard genome sequencing and annotation.</title>
        <authorList>
            <consortium name="The Broad Institute Genomics Platform"/>
            <consortium name="The Broad Institute Genome Sequencing Center for Infectious Disease"/>
            <person name="Wu L."/>
            <person name="Ma J."/>
        </authorList>
    </citation>
    <scope>NUCLEOTIDE SEQUENCE [LARGE SCALE GENOMIC DNA]</scope>
    <source>
        <strain evidence="3">JCM 8201</strain>
    </source>
</reference>
<evidence type="ECO:0000313" key="2">
    <source>
        <dbReference type="EMBL" id="GAA2726646.1"/>
    </source>
</evidence>
<comment type="caution">
    <text evidence="2">The sequence shown here is derived from an EMBL/GenBank/DDBJ whole genome shotgun (WGS) entry which is preliminary data.</text>
</comment>
<keyword evidence="3" id="KW-1185">Reference proteome</keyword>
<keyword evidence="1" id="KW-0812">Transmembrane</keyword>
<dbReference type="Proteomes" id="UP001501842">
    <property type="component" value="Unassembled WGS sequence"/>
</dbReference>
<gene>
    <name evidence="2" type="ORF">GCM10010439_29940</name>
</gene>
<dbReference type="EMBL" id="BAAATZ010000009">
    <property type="protein sequence ID" value="GAA2726646.1"/>
    <property type="molecule type" value="Genomic_DNA"/>
</dbReference>
<keyword evidence="1" id="KW-1133">Transmembrane helix</keyword>
<protein>
    <submittedName>
        <fullName evidence="2">Uncharacterized protein</fullName>
    </submittedName>
</protein>
<organism evidence="2 3">
    <name type="scientific">Actinocorallia aurantiaca</name>
    <dbReference type="NCBI Taxonomy" id="46204"/>
    <lineage>
        <taxon>Bacteria</taxon>
        <taxon>Bacillati</taxon>
        <taxon>Actinomycetota</taxon>
        <taxon>Actinomycetes</taxon>
        <taxon>Streptosporangiales</taxon>
        <taxon>Thermomonosporaceae</taxon>
        <taxon>Actinocorallia</taxon>
    </lineage>
</organism>
<dbReference type="RefSeq" id="WP_344450963.1">
    <property type="nucleotide sequence ID" value="NZ_BAAATZ010000009.1"/>
</dbReference>
<keyword evidence="1" id="KW-0472">Membrane</keyword>
<name>A0ABP6GPP7_9ACTN</name>
<accession>A0ABP6GPP7</accession>
<sequence>MTLTHMIPGTGTYFVGIDMPPGRYRCDDGRGGWWVLFQGGSGDRPVGAWPLDPGPAEVDISVGDFAFETHVPSSWTLVAPAGEAPGTPRPVADPTLRTELDSLVARRGPVLRLVPLVLAAVGIAAFFLLGGAWLWLVLPLVVGSFGARLLLDDLRRARALGDRADRYLLPEDFDAEAAALLVRVQRAAEQVRGAQVVREGVLEGLDPEVELPRQEWEIAQVLARHSRLRREAEALDLAPGLDGLREAQREKLRISVAAVTLRAEAVERYARSAMEADAAYRACRALEELAERDREYDDLLADTVRDELAVPAIDRLTEQSDELLRTLRHRLAEASEAARSTLPSGEAGEAG</sequence>